<keyword evidence="3" id="KW-1185">Reference proteome</keyword>
<evidence type="ECO:0000313" key="2">
    <source>
        <dbReference type="EMBL" id="TCO47300.1"/>
    </source>
</evidence>
<dbReference type="Proteomes" id="UP000295680">
    <property type="component" value="Unassembled WGS sequence"/>
</dbReference>
<protein>
    <submittedName>
        <fullName evidence="2">Uncharacterized protein</fullName>
    </submittedName>
</protein>
<name>A0A4V2S491_9PSEU</name>
<feature type="compositionally biased region" description="Low complexity" evidence="1">
    <location>
        <begin position="13"/>
        <end position="26"/>
    </location>
</feature>
<proteinExistence type="predicted"/>
<dbReference type="RefSeq" id="WP_132125605.1">
    <property type="nucleotide sequence ID" value="NZ_SLWS01000017.1"/>
</dbReference>
<dbReference type="EMBL" id="SLWS01000017">
    <property type="protein sequence ID" value="TCO47300.1"/>
    <property type="molecule type" value="Genomic_DNA"/>
</dbReference>
<reference evidence="2 3" key="1">
    <citation type="submission" date="2019-03" db="EMBL/GenBank/DDBJ databases">
        <title>Genomic Encyclopedia of Type Strains, Phase IV (KMG-IV): sequencing the most valuable type-strain genomes for metagenomic binning, comparative biology and taxonomic classification.</title>
        <authorList>
            <person name="Goeker M."/>
        </authorList>
    </citation>
    <scope>NUCLEOTIDE SEQUENCE [LARGE SCALE GENOMIC DNA]</scope>
    <source>
        <strain evidence="2 3">DSM 45934</strain>
    </source>
</reference>
<dbReference type="Pfam" id="PF18906">
    <property type="entry name" value="Phage_tube_2"/>
    <property type="match status" value="1"/>
</dbReference>
<dbReference type="AlphaFoldDB" id="A0A4V2S491"/>
<sequence>MATTGSGLSAQLGVGEETTVGTGVPPTRFLPFTKESLSGDFHTVRNDVLAAGGQYRRASQDVRTTRTAKGGVELPATDRSMSLLWKHMLGGTPVITDTAPTGGKIHRIQPGPLAGKSLTIQKGVPEPVTGNPVSALNYTGARVTEWTLGVKVNDLLRLKLDIDAFDEVADTPPLAVANYPITRPFHFAQCTIKTGGTATTSNSIVSVAGGTRLNRVTGFELKGANPMDTTRFFLGASGLKDEQIENDFRDLALSVDAEFNRAQVYDTYRAGAFLPVQITFTAGLIATGVNAVLDIVLPAARFDSNPVNVDGPDIVQAKAELVIESDETNPPIQVTYTTADTTA</sequence>
<comment type="caution">
    <text evidence="2">The sequence shown here is derived from an EMBL/GenBank/DDBJ whole genome shotgun (WGS) entry which is preliminary data.</text>
</comment>
<evidence type="ECO:0000313" key="3">
    <source>
        <dbReference type="Proteomes" id="UP000295680"/>
    </source>
</evidence>
<gene>
    <name evidence="2" type="ORF">EV192_11740</name>
</gene>
<evidence type="ECO:0000256" key="1">
    <source>
        <dbReference type="SAM" id="MobiDB-lite"/>
    </source>
</evidence>
<organism evidence="2 3">
    <name type="scientific">Actinocrispum wychmicini</name>
    <dbReference type="NCBI Taxonomy" id="1213861"/>
    <lineage>
        <taxon>Bacteria</taxon>
        <taxon>Bacillati</taxon>
        <taxon>Actinomycetota</taxon>
        <taxon>Actinomycetes</taxon>
        <taxon>Pseudonocardiales</taxon>
        <taxon>Pseudonocardiaceae</taxon>
        <taxon>Actinocrispum</taxon>
    </lineage>
</organism>
<accession>A0A4V2S491</accession>
<feature type="region of interest" description="Disordered" evidence="1">
    <location>
        <begin position="1"/>
        <end position="26"/>
    </location>
</feature>
<dbReference type="OrthoDB" id="5052058at2"/>
<dbReference type="InterPro" id="IPR044000">
    <property type="entry name" value="Phage_tube_2"/>
</dbReference>